<feature type="chain" id="PRO_5032885834" evidence="1">
    <location>
        <begin position="27"/>
        <end position="181"/>
    </location>
</feature>
<reference evidence="3 4" key="1">
    <citation type="submission" date="2020-08" db="EMBL/GenBank/DDBJ databases">
        <title>Aquariorum lacteus gen. nov., sp. nov., a new member of the family Comamonadaceae, isolated from freshwater aquarium.</title>
        <authorList>
            <person name="Chun S.-J."/>
        </authorList>
    </citation>
    <scope>NUCLEOTIDE SEQUENCE [LARGE SCALE GENOMIC DNA]</scope>
    <source>
        <strain evidence="3 4">SJAQ100</strain>
    </source>
</reference>
<comment type="caution">
    <text evidence="3">The sequence shown here is derived from an EMBL/GenBank/DDBJ whole genome shotgun (WGS) entry which is preliminary data.</text>
</comment>
<proteinExistence type="predicted"/>
<feature type="domain" description="Ice-binding protein C-terminal" evidence="2">
    <location>
        <begin position="149"/>
        <end position="174"/>
    </location>
</feature>
<evidence type="ECO:0000313" key="4">
    <source>
        <dbReference type="Proteomes" id="UP000586093"/>
    </source>
</evidence>
<evidence type="ECO:0000259" key="2">
    <source>
        <dbReference type="Pfam" id="PF07589"/>
    </source>
</evidence>
<gene>
    <name evidence="3" type="ORF">H4F90_04970</name>
</gene>
<organism evidence="3 4">
    <name type="scientific">Aquariibacter albus</name>
    <dbReference type="NCBI Taxonomy" id="2759899"/>
    <lineage>
        <taxon>Bacteria</taxon>
        <taxon>Pseudomonadati</taxon>
        <taxon>Pseudomonadota</taxon>
        <taxon>Betaproteobacteria</taxon>
        <taxon>Burkholderiales</taxon>
        <taxon>Sphaerotilaceae</taxon>
        <taxon>Aquariibacter</taxon>
    </lineage>
</organism>
<dbReference type="AlphaFoldDB" id="A0A839HK08"/>
<dbReference type="Proteomes" id="UP000586093">
    <property type="component" value="Unassembled WGS sequence"/>
</dbReference>
<dbReference type="InterPro" id="IPR013424">
    <property type="entry name" value="Ice-binding_C"/>
</dbReference>
<dbReference type="RefSeq" id="WP_182662035.1">
    <property type="nucleotide sequence ID" value="NZ_JACIVI010000001.1"/>
</dbReference>
<dbReference type="Pfam" id="PF07589">
    <property type="entry name" value="PEP-CTERM"/>
    <property type="match status" value="1"/>
</dbReference>
<sequence>MRSIAPRLSAALSFAALSALVSPAQALMGDTVSCEGLASYRCSTPTAVVGAGVEFTSTANGFGYSFDFDASGLTVTVLSIAPGPSIAETFLFADLSTPFTTFSLASSSLPTLDASAVEIDTGALRLNVMDGFIAVGQAARINLVPATPAIPEPGSYALMAGGLALLGWLGRGRRRQGAVLR</sequence>
<evidence type="ECO:0000256" key="1">
    <source>
        <dbReference type="SAM" id="SignalP"/>
    </source>
</evidence>
<dbReference type="NCBIfam" id="TIGR02595">
    <property type="entry name" value="PEP_CTERM"/>
    <property type="match status" value="1"/>
</dbReference>
<evidence type="ECO:0000313" key="3">
    <source>
        <dbReference type="EMBL" id="MBB1161332.1"/>
    </source>
</evidence>
<keyword evidence="4" id="KW-1185">Reference proteome</keyword>
<accession>A0A839HK08</accession>
<name>A0A839HK08_9BURK</name>
<keyword evidence="1" id="KW-0732">Signal</keyword>
<feature type="signal peptide" evidence="1">
    <location>
        <begin position="1"/>
        <end position="26"/>
    </location>
</feature>
<protein>
    <submittedName>
        <fullName evidence="3">PEP-CTERM sorting domain-containing protein</fullName>
    </submittedName>
</protein>
<dbReference type="EMBL" id="JACIVI010000001">
    <property type="protein sequence ID" value="MBB1161332.1"/>
    <property type="molecule type" value="Genomic_DNA"/>
</dbReference>